<keyword evidence="9" id="KW-0548">Nucleotidyltransferase</keyword>
<evidence type="ECO:0000259" key="7">
    <source>
        <dbReference type="Pfam" id="PF04542"/>
    </source>
</evidence>
<dbReference type="EMBL" id="CP053892">
    <property type="protein sequence ID" value="QKG27115.1"/>
    <property type="molecule type" value="Genomic_DNA"/>
</dbReference>
<dbReference type="RefSeq" id="WP_173100452.1">
    <property type="nucleotide sequence ID" value="NZ_CP053892.1"/>
</dbReference>
<evidence type="ECO:0000313" key="10">
    <source>
        <dbReference type="Proteomes" id="UP000501240"/>
    </source>
</evidence>
<evidence type="ECO:0000256" key="1">
    <source>
        <dbReference type="ARBA" id="ARBA00010641"/>
    </source>
</evidence>
<sequence>MVADEAADGPGSGSGPGTVPPDDLDHAAAVFGEVRPRLFGIAYRMLGGVTEAEDLVQDVWLRWQACDRAAVADPAAFLATTATRLAINVLRSARVRRETYVGPWLPEPVDTGADPHLGAERGEALNLAVLMLLERLSPTERAAYVLREAFDYPYPQIAAIVQVGEVAARQLVSRARKHLRSERRAPVTGAEQRRLLTAFVAAARAGDLAALEEILAADAVSYSDGGGAVRASRFPVVGAVRVAKYVTAFADRFWDGADVQWATANGQAAALLRRDGEIFAVLTVDASDRGIGRILWMMNPAKIAAVSAA</sequence>
<comment type="subunit">
    <text evidence="2">Interacts transiently with the RNA polymerase catalytic core formed by RpoA, RpoB, RpoC and RpoZ (2 alpha, 1 beta, 1 beta' and 1 omega subunit) to form the RNA polymerase holoenzyme that can initiate transcription.</text>
</comment>
<reference evidence="9 10" key="1">
    <citation type="submission" date="2020-05" db="EMBL/GenBank/DDBJ databases">
        <title>Actinomadura verrucosospora NRRL-B18236 (PFL_A860) Genome sequencing and assembly.</title>
        <authorList>
            <person name="Samborskyy M."/>
        </authorList>
    </citation>
    <scope>NUCLEOTIDE SEQUENCE [LARGE SCALE GENOMIC DNA]</scope>
    <source>
        <strain evidence="9 10">NRRL:B18236</strain>
    </source>
</reference>
<dbReference type="NCBIfam" id="TIGR02937">
    <property type="entry name" value="sigma70-ECF"/>
    <property type="match status" value="1"/>
</dbReference>
<dbReference type="PANTHER" id="PTHR30173:SF36">
    <property type="entry name" value="ECF RNA POLYMERASE SIGMA FACTOR SIGJ"/>
    <property type="match status" value="1"/>
</dbReference>
<comment type="similarity">
    <text evidence="1">Belongs to the sigma-70 factor family. ECF subfamily.</text>
</comment>
<dbReference type="NCBIfam" id="NF007214">
    <property type="entry name" value="PRK09636.1"/>
    <property type="match status" value="1"/>
</dbReference>
<dbReference type="NCBIfam" id="TIGR02957">
    <property type="entry name" value="SigX4"/>
    <property type="match status" value="1"/>
</dbReference>
<dbReference type="GO" id="GO:0003899">
    <property type="term" value="F:DNA-directed RNA polymerase activity"/>
    <property type="evidence" value="ECO:0007669"/>
    <property type="project" value="UniProtKB-EC"/>
</dbReference>
<dbReference type="InterPro" id="IPR036388">
    <property type="entry name" value="WH-like_DNA-bd_sf"/>
</dbReference>
<organism evidence="9 10">
    <name type="scientific">Actinomadura verrucosospora</name>
    <dbReference type="NCBI Taxonomy" id="46165"/>
    <lineage>
        <taxon>Bacteria</taxon>
        <taxon>Bacillati</taxon>
        <taxon>Actinomycetota</taxon>
        <taxon>Actinomycetes</taxon>
        <taxon>Streptosporangiales</taxon>
        <taxon>Thermomonosporaceae</taxon>
        <taxon>Actinomadura</taxon>
    </lineage>
</organism>
<feature type="region of interest" description="Disordered" evidence="6">
    <location>
        <begin position="1"/>
        <end position="24"/>
    </location>
</feature>
<keyword evidence="10" id="KW-1185">Reference proteome</keyword>
<dbReference type="Gene3D" id="1.10.10.10">
    <property type="entry name" value="Winged helix-like DNA-binding domain superfamily/Winged helix DNA-binding domain"/>
    <property type="match status" value="1"/>
</dbReference>
<dbReference type="SUPFAM" id="SSF54427">
    <property type="entry name" value="NTF2-like"/>
    <property type="match status" value="1"/>
</dbReference>
<dbReference type="GO" id="GO:0006352">
    <property type="term" value="P:DNA-templated transcription initiation"/>
    <property type="evidence" value="ECO:0007669"/>
    <property type="project" value="InterPro"/>
</dbReference>
<name>A0A7D3VYR8_ACTVE</name>
<proteinExistence type="inferred from homology"/>
<dbReference type="InterPro" id="IPR013324">
    <property type="entry name" value="RNA_pol_sigma_r3/r4-like"/>
</dbReference>
<dbReference type="InterPro" id="IPR007627">
    <property type="entry name" value="RNA_pol_sigma70_r2"/>
</dbReference>
<dbReference type="GO" id="GO:0016987">
    <property type="term" value="F:sigma factor activity"/>
    <property type="evidence" value="ECO:0007669"/>
    <property type="project" value="UniProtKB-KW"/>
</dbReference>
<dbReference type="EC" id="2.7.7.6" evidence="9"/>
<feature type="domain" description="RNA polymerase sigma factor 70 region 4 type 2" evidence="8">
    <location>
        <begin position="128"/>
        <end position="179"/>
    </location>
</feature>
<dbReference type="InterPro" id="IPR014284">
    <property type="entry name" value="RNA_pol_sigma-70_dom"/>
</dbReference>
<evidence type="ECO:0000256" key="4">
    <source>
        <dbReference type="ARBA" id="ARBA00023082"/>
    </source>
</evidence>
<dbReference type="AlphaFoldDB" id="A0A7D3VYR8"/>
<dbReference type="InterPro" id="IPR013325">
    <property type="entry name" value="RNA_pol_sigma_r2"/>
</dbReference>
<keyword evidence="5" id="KW-0804">Transcription</keyword>
<dbReference type="GO" id="GO:0003677">
    <property type="term" value="F:DNA binding"/>
    <property type="evidence" value="ECO:0007669"/>
    <property type="project" value="InterPro"/>
</dbReference>
<dbReference type="PANTHER" id="PTHR30173">
    <property type="entry name" value="SIGMA 19 FACTOR"/>
    <property type="match status" value="1"/>
</dbReference>
<protein>
    <submittedName>
        <fullName evidence="9">ECF-family RNA polymerase sigma factor</fullName>
        <ecNumber evidence="9">2.7.7.6</ecNumber>
    </submittedName>
</protein>
<keyword evidence="3" id="KW-0805">Transcription regulation</keyword>
<accession>A0A7D3VYR8</accession>
<evidence type="ECO:0000256" key="3">
    <source>
        <dbReference type="ARBA" id="ARBA00023015"/>
    </source>
</evidence>
<dbReference type="InterPro" id="IPR032710">
    <property type="entry name" value="NTF2-like_dom_sf"/>
</dbReference>
<evidence type="ECO:0000259" key="8">
    <source>
        <dbReference type="Pfam" id="PF08281"/>
    </source>
</evidence>
<dbReference type="SUPFAM" id="SSF88659">
    <property type="entry name" value="Sigma3 and sigma4 domains of RNA polymerase sigma factors"/>
    <property type="match status" value="1"/>
</dbReference>
<evidence type="ECO:0000313" key="9">
    <source>
        <dbReference type="EMBL" id="QKG27115.1"/>
    </source>
</evidence>
<feature type="domain" description="RNA polymerase sigma-70 region 2" evidence="7">
    <location>
        <begin position="32"/>
        <end position="94"/>
    </location>
</feature>
<dbReference type="Pfam" id="PF08281">
    <property type="entry name" value="Sigma70_r4_2"/>
    <property type="match status" value="1"/>
</dbReference>
<keyword evidence="9" id="KW-0808">Transferase</keyword>
<keyword evidence="4" id="KW-0731">Sigma factor</keyword>
<dbReference type="Gene3D" id="1.10.1740.10">
    <property type="match status" value="1"/>
</dbReference>
<evidence type="ECO:0000256" key="6">
    <source>
        <dbReference type="SAM" id="MobiDB-lite"/>
    </source>
</evidence>
<dbReference type="Gene3D" id="3.10.450.50">
    <property type="match status" value="1"/>
</dbReference>
<dbReference type="InterPro" id="IPR052704">
    <property type="entry name" value="ECF_Sigma-70_Domain"/>
</dbReference>
<gene>
    <name evidence="9" type="ORF">ACTIVE_8768</name>
</gene>
<dbReference type="InterPro" id="IPR013249">
    <property type="entry name" value="RNA_pol_sigma70_r4_t2"/>
</dbReference>
<evidence type="ECO:0000256" key="5">
    <source>
        <dbReference type="ARBA" id="ARBA00023163"/>
    </source>
</evidence>
<dbReference type="Pfam" id="PF04542">
    <property type="entry name" value="Sigma70_r2"/>
    <property type="match status" value="1"/>
</dbReference>
<dbReference type="Proteomes" id="UP000501240">
    <property type="component" value="Chromosome"/>
</dbReference>
<dbReference type="InterPro" id="IPR014303">
    <property type="entry name" value="RNA_pol_sigma-70_ECF"/>
</dbReference>
<evidence type="ECO:0000256" key="2">
    <source>
        <dbReference type="ARBA" id="ARBA00011344"/>
    </source>
</evidence>
<dbReference type="SUPFAM" id="SSF88946">
    <property type="entry name" value="Sigma2 domain of RNA polymerase sigma factors"/>
    <property type="match status" value="1"/>
</dbReference>